<evidence type="ECO:0000256" key="5">
    <source>
        <dbReference type="SAM" id="MobiDB-lite"/>
    </source>
</evidence>
<dbReference type="PANTHER" id="PTHR36985">
    <property type="entry name" value="TRANSLOCATION AND ASSEMBLY MODULE SUBUNIT TAMB"/>
    <property type="match status" value="1"/>
</dbReference>
<comment type="subcellular location">
    <subcellularLocation>
        <location evidence="1">Membrane</location>
        <topology evidence="1">Single-pass membrane protein</topology>
    </subcellularLocation>
</comment>
<evidence type="ECO:0000256" key="1">
    <source>
        <dbReference type="ARBA" id="ARBA00004167"/>
    </source>
</evidence>
<gene>
    <name evidence="7" type="ORF">U0035_08965</name>
</gene>
<evidence type="ECO:0000256" key="3">
    <source>
        <dbReference type="ARBA" id="ARBA00022989"/>
    </source>
</evidence>
<keyword evidence="4" id="KW-0472">Membrane</keyword>
<name>A0ABZ0WC42_9BACT</name>
<accession>A0ABZ0WC42</accession>
<feature type="domain" description="Translocation and assembly module TamB C-terminal" evidence="6">
    <location>
        <begin position="1100"/>
        <end position="1577"/>
    </location>
</feature>
<evidence type="ECO:0000256" key="2">
    <source>
        <dbReference type="ARBA" id="ARBA00022692"/>
    </source>
</evidence>
<dbReference type="Pfam" id="PF04357">
    <property type="entry name" value="TamB"/>
    <property type="match status" value="1"/>
</dbReference>
<dbReference type="InterPro" id="IPR007452">
    <property type="entry name" value="TamB_C"/>
</dbReference>
<sequence>MLASIILLLTTVWVLIQMPPVQNWLIDKVTSRLSKDLQAKIEIGRIDLSLFNKLNLQQVLVQDQQKDTILSAGEITVNITDWFFFKKDVELQYIGLRDAYIHLQRQDSVWDHQFLLDYFSTPASPKKKKDGISLALREVDLKNIRVKQEDGWIGQDMTLSLASLNTVSRNVDFKKKLIEINSLNINQPYFALRDYDGKRPPRKIENVPKPIVTDTSTIDVNDNKWKILVSELSLRNGTFKSDNESRPLDPIAFDGKHIEFSKIYGDFRNVKWEMDTITASIKLQTRERSGFEVKHLIADAKFTPQEMTFENLDIRTNDSHLSNYFSMRFDRFGDMSDFVEKVRMEGRFDHSEINSDDIAYFAPDLKTWKKRIRLSGNVKGPVSSLIGKNLDIRAGANTYFLGDASITGLPEINSTYLDIKANEFRTVYADATAFIPPLKRIANPDLSKLGFVMFTGNFAGFINDFVTYGTIQTGLGTVKADLNLKLQNPAYPVYSGTVSTESLNLGPLLKSEDLGYVSLNATLKGAGFKPNSGAIALDARIKYIDFRKYRYQNITLDGELNKKIFDGSVIANDPNALLNLNGLVDFSQKVPEFNFMANIDTLNLYNTQLFKEDIAFSGRVNAEFSGNTIDDFLGDANISNASLTRNGFPLSFDSLSISSTTNDSTKHLRIASNEFSVDVDGVFKIRDLPNSVTAFLSRYYPAYIKAPQAAVPQQSFNFDIKTSNFNQFASIIDSSLQGFDNSRITGGINTAANNLFLDVNVPYFKFRQFDFSNVDIDASGTYDSLTLYGSVSNIGITDSLKVQLATFNIKAHNDVSEVSIFTGTGNSKALDQARLNAVVNTYNNGVGIRFNPSSFMLNSKTWTIEDKGELEFRKNAPAHGLLVLKESTQEIRIETMPSDVGSWNDAAITLKGINLGDIGPYLLPRNRLEGLVNAHVLIENPGKNMKISSRDFVGQAIRLDNDSIGNLGANVIFDMATQELLVDGKTLGADDKSLAYDIHLHLKDQESQQKNSITLTPTHFDLKYIDRFLNTLFTDISGDVTGKFEIKGPLNELAVVGKGRLRNAGLKVKFTQCYYKIEDRDIELSENEINLNGIVLEDTVTGNPVYLRGGITHNAFDDMFYDITVSTRKPGTRDARNNRPVQVLSTTVADNKLFYGNVKATGSFVLVGSEDNSFMKIDAIASDREESNFTIASANSQAGKMPDWLVERKFGVEVSDSLANAATESNMKYELDVTANPKVLMKFVMDDLTGDQIFGRGAGTLNIQSGTNEELKINGRFDIQEGTYNYTFKSFFPKPFEIIKGTENYISWTGDPLKANINIQARYKAERVSFAPLASMIDPGQSYSNTRENVYIYAVLTGQLFQPEFKFELELDPNSRFNNDFNVTNALQQIERSQTEVTRQVTYLIVFNSFAPPQTGVSNIGIGGAAMEFTYNTISSLSGLFFNEINKKLNSALSSLLGQNVSFNFSGSVYNRNVLGASNANFNINQANVSGALLVPLFKDRFVISLGSSLEVPLQSSTLQQTVQFLPDVTAEWLLNASGSLRLNLFYRENLDYLTTSSTGAAKLKRTGGGISFKKEFNTLPELFINARKRAEREANRVPPPVDSSKSVQPVTVERKDEPLVPKTVPEKEE</sequence>
<organism evidence="7 8">
    <name type="scientific">Niabella yanshanensis</name>
    <dbReference type="NCBI Taxonomy" id="577386"/>
    <lineage>
        <taxon>Bacteria</taxon>
        <taxon>Pseudomonadati</taxon>
        <taxon>Bacteroidota</taxon>
        <taxon>Chitinophagia</taxon>
        <taxon>Chitinophagales</taxon>
        <taxon>Chitinophagaceae</taxon>
        <taxon>Niabella</taxon>
    </lineage>
</organism>
<evidence type="ECO:0000313" key="8">
    <source>
        <dbReference type="Proteomes" id="UP001325680"/>
    </source>
</evidence>
<feature type="region of interest" description="Disordered" evidence="5">
    <location>
        <begin position="1591"/>
        <end position="1630"/>
    </location>
</feature>
<keyword evidence="8" id="KW-1185">Reference proteome</keyword>
<dbReference type="PANTHER" id="PTHR36985:SF1">
    <property type="entry name" value="TRANSLOCATION AND ASSEMBLY MODULE SUBUNIT TAMB"/>
    <property type="match status" value="1"/>
</dbReference>
<evidence type="ECO:0000313" key="7">
    <source>
        <dbReference type="EMBL" id="WQD40273.1"/>
    </source>
</evidence>
<dbReference type="Proteomes" id="UP001325680">
    <property type="component" value="Chromosome"/>
</dbReference>
<proteinExistence type="predicted"/>
<dbReference type="EMBL" id="CP139960">
    <property type="protein sequence ID" value="WQD40273.1"/>
    <property type="molecule type" value="Genomic_DNA"/>
</dbReference>
<dbReference type="RefSeq" id="WP_245957619.1">
    <property type="nucleotide sequence ID" value="NZ_CP139960.1"/>
</dbReference>
<reference evidence="7 8" key="1">
    <citation type="submission" date="2023-12" db="EMBL/GenBank/DDBJ databases">
        <title>Genome sequencing and assembly of bacterial species from a model synthetic community.</title>
        <authorList>
            <person name="Hogle S.L."/>
        </authorList>
    </citation>
    <scope>NUCLEOTIDE SEQUENCE [LARGE SCALE GENOMIC DNA]</scope>
    <source>
        <strain evidence="7 8">HAMBI_3031</strain>
    </source>
</reference>
<protein>
    <submittedName>
        <fullName evidence="7">Translocation/assembly module TamB domain-containing protein</fullName>
    </submittedName>
</protein>
<keyword evidence="3" id="KW-1133">Transmembrane helix</keyword>
<evidence type="ECO:0000256" key="4">
    <source>
        <dbReference type="ARBA" id="ARBA00023136"/>
    </source>
</evidence>
<keyword evidence="2" id="KW-0812">Transmembrane</keyword>
<feature type="compositionally biased region" description="Basic and acidic residues" evidence="5">
    <location>
        <begin position="1613"/>
        <end position="1630"/>
    </location>
</feature>
<evidence type="ECO:0000259" key="6">
    <source>
        <dbReference type="Pfam" id="PF04357"/>
    </source>
</evidence>